<evidence type="ECO:0000256" key="1">
    <source>
        <dbReference type="SAM" id="MobiDB-lite"/>
    </source>
</evidence>
<sequence>MSIHLDTGALVTAVPVAEPDASITVLPPRERGLHECGAHDFEREVAAHLERLLRQPVTRLVHRENPWYRRVCPAATFTDITIGGHHVAITAWTSYEGRRYDPTQYALTLDEQSLAFCRLPVDDLAGQLARAVWLHHLDLPAHEHPPATGEDETPPSTPIEEEPSVHADQPLLDTVIALIRQFVPDTTRITLTTGDEPGQGFHLTDIQTRSHRSIATSEPSLIGRLDDDLWTYLNDLRWDAAVGEDDYGTAHLDLNDDLVTARTVWSCMTCGFDSALIREERDHAHDAFDSAHPAAWHAEHIPTESAHAEHHDHR</sequence>
<proteinExistence type="predicted"/>
<dbReference type="EMBL" id="JAJOMB010000027">
    <property type="protein sequence ID" value="MCD5316157.1"/>
    <property type="molecule type" value="Genomic_DNA"/>
</dbReference>
<gene>
    <name evidence="2" type="ORF">LR394_35205</name>
</gene>
<evidence type="ECO:0000313" key="3">
    <source>
        <dbReference type="Proteomes" id="UP001138997"/>
    </source>
</evidence>
<evidence type="ECO:0000313" key="2">
    <source>
        <dbReference type="EMBL" id="MCD5316157.1"/>
    </source>
</evidence>
<feature type="region of interest" description="Disordered" evidence="1">
    <location>
        <begin position="141"/>
        <end position="166"/>
    </location>
</feature>
<accession>A0A9X1NJI3</accession>
<protein>
    <submittedName>
        <fullName evidence="2">Uncharacterized protein</fullName>
    </submittedName>
</protein>
<keyword evidence="3" id="KW-1185">Reference proteome</keyword>
<name>A0A9X1NJI3_9ACTN</name>
<organism evidence="2 3">
    <name type="scientific">Kineosporia babensis</name>
    <dbReference type="NCBI Taxonomy" id="499548"/>
    <lineage>
        <taxon>Bacteria</taxon>
        <taxon>Bacillati</taxon>
        <taxon>Actinomycetota</taxon>
        <taxon>Actinomycetes</taxon>
        <taxon>Kineosporiales</taxon>
        <taxon>Kineosporiaceae</taxon>
        <taxon>Kineosporia</taxon>
    </lineage>
</organism>
<dbReference type="RefSeq" id="WP_231449009.1">
    <property type="nucleotide sequence ID" value="NZ_JAJOMB010000027.1"/>
</dbReference>
<dbReference type="Proteomes" id="UP001138997">
    <property type="component" value="Unassembled WGS sequence"/>
</dbReference>
<dbReference type="AlphaFoldDB" id="A0A9X1NJI3"/>
<reference evidence="2" key="1">
    <citation type="submission" date="2021-11" db="EMBL/GenBank/DDBJ databases">
        <title>Streptomyces corallinus and Kineosporia corallina sp. nov., two new coral-derived marine actinobacteria.</title>
        <authorList>
            <person name="Buangrab K."/>
            <person name="Sutthacheep M."/>
            <person name="Yeemin T."/>
            <person name="Harunari E."/>
            <person name="Igarashi Y."/>
            <person name="Sripreechasak P."/>
            <person name="Kanchanasin P."/>
            <person name="Tanasupawat S."/>
            <person name="Phongsopitanun W."/>
        </authorList>
    </citation>
    <scope>NUCLEOTIDE SEQUENCE</scope>
    <source>
        <strain evidence="2">JCM 31032</strain>
    </source>
</reference>
<comment type="caution">
    <text evidence="2">The sequence shown here is derived from an EMBL/GenBank/DDBJ whole genome shotgun (WGS) entry which is preliminary data.</text>
</comment>